<evidence type="ECO:0000256" key="7">
    <source>
        <dbReference type="ARBA" id="ARBA00023136"/>
    </source>
</evidence>
<evidence type="ECO:0000256" key="3">
    <source>
        <dbReference type="ARBA" id="ARBA00022475"/>
    </source>
</evidence>
<dbReference type="EMBL" id="PPFX01000002">
    <property type="protein sequence ID" value="PNU21499.1"/>
    <property type="molecule type" value="Genomic_DNA"/>
</dbReference>
<dbReference type="InterPro" id="IPR055348">
    <property type="entry name" value="DctQ"/>
</dbReference>
<gene>
    <name evidence="11" type="ORF">C2E25_01145</name>
</gene>
<keyword evidence="6 9" id="KW-1133">Transmembrane helix</keyword>
<keyword evidence="2" id="KW-0813">Transport</keyword>
<evidence type="ECO:0000256" key="1">
    <source>
        <dbReference type="ARBA" id="ARBA00004429"/>
    </source>
</evidence>
<evidence type="ECO:0000256" key="4">
    <source>
        <dbReference type="ARBA" id="ARBA00022519"/>
    </source>
</evidence>
<comment type="caution">
    <text evidence="11">The sequence shown here is derived from an EMBL/GenBank/DDBJ whole genome shotgun (WGS) entry which is preliminary data.</text>
</comment>
<evidence type="ECO:0000256" key="5">
    <source>
        <dbReference type="ARBA" id="ARBA00022692"/>
    </source>
</evidence>
<evidence type="ECO:0000313" key="12">
    <source>
        <dbReference type="Proteomes" id="UP000236340"/>
    </source>
</evidence>
<keyword evidence="4" id="KW-0997">Cell inner membrane</keyword>
<keyword evidence="5 9" id="KW-0812">Transmembrane</keyword>
<dbReference type="PANTHER" id="PTHR35011:SF10">
    <property type="entry name" value="TRAP TRANSPORTER SMALL PERMEASE PROTEIN"/>
    <property type="match status" value="1"/>
</dbReference>
<organism evidence="11 12">
    <name type="scientific">Geothermobacter hydrogeniphilus</name>
    <dbReference type="NCBI Taxonomy" id="1969733"/>
    <lineage>
        <taxon>Bacteria</taxon>
        <taxon>Pseudomonadati</taxon>
        <taxon>Thermodesulfobacteriota</taxon>
        <taxon>Desulfuromonadia</taxon>
        <taxon>Desulfuromonadales</taxon>
        <taxon>Geothermobacteraceae</taxon>
        <taxon>Geothermobacter</taxon>
    </lineage>
</organism>
<name>A0A2K2HE21_9BACT</name>
<accession>A0A2K2HE21</accession>
<dbReference type="Pfam" id="PF04290">
    <property type="entry name" value="DctQ"/>
    <property type="match status" value="1"/>
</dbReference>
<proteinExistence type="inferred from homology"/>
<keyword evidence="3" id="KW-1003">Cell membrane</keyword>
<evidence type="ECO:0000259" key="10">
    <source>
        <dbReference type="Pfam" id="PF04290"/>
    </source>
</evidence>
<feature type="transmembrane region" description="Helical" evidence="9">
    <location>
        <begin position="109"/>
        <end position="129"/>
    </location>
</feature>
<dbReference type="Proteomes" id="UP000236340">
    <property type="component" value="Unassembled WGS sequence"/>
</dbReference>
<keyword evidence="7 9" id="KW-0472">Membrane</keyword>
<evidence type="ECO:0000313" key="11">
    <source>
        <dbReference type="EMBL" id="PNU21499.1"/>
    </source>
</evidence>
<feature type="transmembrane region" description="Helical" evidence="9">
    <location>
        <begin position="28"/>
        <end position="46"/>
    </location>
</feature>
<evidence type="ECO:0000256" key="8">
    <source>
        <dbReference type="ARBA" id="ARBA00038436"/>
    </source>
</evidence>
<comment type="similarity">
    <text evidence="8">Belongs to the TRAP transporter small permease family.</text>
</comment>
<dbReference type="GO" id="GO:0005886">
    <property type="term" value="C:plasma membrane"/>
    <property type="evidence" value="ECO:0007669"/>
    <property type="project" value="UniProtKB-SubCell"/>
</dbReference>
<feature type="domain" description="Tripartite ATP-independent periplasmic transporters DctQ component" evidence="10">
    <location>
        <begin position="4"/>
        <end position="135"/>
    </location>
</feature>
<reference evidence="11 12" key="1">
    <citation type="journal article" date="2018" name="Genome Announc.">
        <title>Genome Sequence of Geothermobacter sp. HR-1 Iron Reducer from the Loihi Seamount.</title>
        <authorList>
            <person name="Smith H."/>
            <person name="Abuyen K."/>
            <person name="Tremblay J."/>
            <person name="Savalia P."/>
            <person name="Perez-Rodriguez I."/>
            <person name="Emerson D."/>
            <person name="Tully B."/>
            <person name="Amend J."/>
        </authorList>
    </citation>
    <scope>NUCLEOTIDE SEQUENCE [LARGE SCALE GENOMIC DNA]</scope>
    <source>
        <strain evidence="11 12">HR-1</strain>
    </source>
</reference>
<evidence type="ECO:0000256" key="2">
    <source>
        <dbReference type="ARBA" id="ARBA00022448"/>
    </source>
</evidence>
<evidence type="ECO:0000256" key="6">
    <source>
        <dbReference type="ARBA" id="ARBA00022989"/>
    </source>
</evidence>
<dbReference type="AlphaFoldDB" id="A0A2K2HE21"/>
<feature type="transmembrane region" description="Helical" evidence="9">
    <location>
        <begin position="67"/>
        <end position="89"/>
    </location>
</feature>
<dbReference type="GO" id="GO:0022857">
    <property type="term" value="F:transmembrane transporter activity"/>
    <property type="evidence" value="ECO:0007669"/>
    <property type="project" value="TreeGrafter"/>
</dbReference>
<dbReference type="GO" id="GO:0015740">
    <property type="term" value="P:C4-dicarboxylate transport"/>
    <property type="evidence" value="ECO:0007669"/>
    <property type="project" value="TreeGrafter"/>
</dbReference>
<dbReference type="PANTHER" id="PTHR35011">
    <property type="entry name" value="2,3-DIKETO-L-GULONATE TRAP TRANSPORTER SMALL PERMEASE PROTEIN YIAM"/>
    <property type="match status" value="1"/>
</dbReference>
<sequence>MLLIVGLVTTEVALRTLAGRSTLIADEYSGYLMVATVLFGLAHTLASGGHIRITILTGRLPENPRRGFESLTALLALLLCLYLFHHAYAMVYDTWSLGMTADSIAETPLWIPQLSLLAGLALLCLQLLAEMLRRLPFLPTR</sequence>
<protein>
    <submittedName>
        <fullName evidence="11">TRAP transporter small permease</fullName>
    </submittedName>
</protein>
<comment type="subcellular location">
    <subcellularLocation>
        <location evidence="1">Cell inner membrane</location>
        <topology evidence="1">Multi-pass membrane protein</topology>
    </subcellularLocation>
</comment>
<dbReference type="InterPro" id="IPR007387">
    <property type="entry name" value="TRAP_DctQ"/>
</dbReference>
<evidence type="ECO:0000256" key="9">
    <source>
        <dbReference type="SAM" id="Phobius"/>
    </source>
</evidence>